<accession>A0A9D4E6G8</accession>
<name>A0A9D4E6G8_DREPO</name>
<feature type="repeat" description="ANK" evidence="2">
    <location>
        <begin position="233"/>
        <end position="265"/>
    </location>
</feature>
<dbReference type="PROSITE" id="PS50297">
    <property type="entry name" value="ANK_REP_REGION"/>
    <property type="match status" value="3"/>
</dbReference>
<keyword evidence="2" id="KW-0040">ANK repeat</keyword>
<reference evidence="4" key="1">
    <citation type="journal article" date="2019" name="bioRxiv">
        <title>The Genome of the Zebra Mussel, Dreissena polymorpha: A Resource for Invasive Species Research.</title>
        <authorList>
            <person name="McCartney M.A."/>
            <person name="Auch B."/>
            <person name="Kono T."/>
            <person name="Mallez S."/>
            <person name="Zhang Y."/>
            <person name="Obille A."/>
            <person name="Becker A."/>
            <person name="Abrahante J.E."/>
            <person name="Garbe J."/>
            <person name="Badalamenti J.P."/>
            <person name="Herman A."/>
            <person name="Mangelson H."/>
            <person name="Liachko I."/>
            <person name="Sullivan S."/>
            <person name="Sone E.D."/>
            <person name="Koren S."/>
            <person name="Silverstein K.A.T."/>
            <person name="Beckman K.B."/>
            <person name="Gohl D.M."/>
        </authorList>
    </citation>
    <scope>NUCLEOTIDE SEQUENCE</scope>
    <source>
        <strain evidence="4">Duluth1</strain>
        <tissue evidence="4">Whole animal</tissue>
    </source>
</reference>
<feature type="region of interest" description="Disordered" evidence="3">
    <location>
        <begin position="17"/>
        <end position="66"/>
    </location>
</feature>
<dbReference type="GO" id="GO:0017020">
    <property type="term" value="F:myosin phosphatase regulator activity"/>
    <property type="evidence" value="ECO:0007669"/>
    <property type="project" value="TreeGrafter"/>
</dbReference>
<protein>
    <submittedName>
        <fullName evidence="4">Uncharacterized protein</fullName>
    </submittedName>
</protein>
<dbReference type="InterPro" id="IPR002110">
    <property type="entry name" value="Ankyrin_rpt"/>
</dbReference>
<dbReference type="PROSITE" id="PS50088">
    <property type="entry name" value="ANK_REPEAT"/>
    <property type="match status" value="3"/>
</dbReference>
<dbReference type="GO" id="GO:0004857">
    <property type="term" value="F:enzyme inhibitor activity"/>
    <property type="evidence" value="ECO:0007669"/>
    <property type="project" value="TreeGrafter"/>
</dbReference>
<dbReference type="PANTHER" id="PTHR24179">
    <property type="entry name" value="PROTEIN PHOSPHATASE 1 REGULATORY SUBUNIT 12"/>
    <property type="match status" value="1"/>
</dbReference>
<feature type="repeat" description="ANK" evidence="2">
    <location>
        <begin position="138"/>
        <end position="170"/>
    </location>
</feature>
<evidence type="ECO:0000313" key="4">
    <source>
        <dbReference type="EMBL" id="KAH3772740.1"/>
    </source>
</evidence>
<feature type="non-terminal residue" evidence="4">
    <location>
        <position position="279"/>
    </location>
</feature>
<dbReference type="InterPro" id="IPR036770">
    <property type="entry name" value="Ankyrin_rpt-contain_sf"/>
</dbReference>
<dbReference type="Proteomes" id="UP000828390">
    <property type="component" value="Unassembled WGS sequence"/>
</dbReference>
<dbReference type="EMBL" id="JAIWYP010000009">
    <property type="protein sequence ID" value="KAH3772740.1"/>
    <property type="molecule type" value="Genomic_DNA"/>
</dbReference>
<feature type="repeat" description="ANK" evidence="2">
    <location>
        <begin position="105"/>
        <end position="137"/>
    </location>
</feature>
<dbReference type="SUPFAM" id="SSF48403">
    <property type="entry name" value="Ankyrin repeat"/>
    <property type="match status" value="1"/>
</dbReference>
<evidence type="ECO:0000256" key="2">
    <source>
        <dbReference type="PROSITE-ProRule" id="PRU00023"/>
    </source>
</evidence>
<dbReference type="SMART" id="SM00248">
    <property type="entry name" value="ANK"/>
    <property type="match status" value="4"/>
</dbReference>
<keyword evidence="1" id="KW-0677">Repeat</keyword>
<dbReference type="AlphaFoldDB" id="A0A9D4E6G8"/>
<keyword evidence="5" id="KW-1185">Reference proteome</keyword>
<evidence type="ECO:0000256" key="1">
    <source>
        <dbReference type="ARBA" id="ARBA00022737"/>
    </source>
</evidence>
<evidence type="ECO:0000313" key="5">
    <source>
        <dbReference type="Proteomes" id="UP000828390"/>
    </source>
</evidence>
<gene>
    <name evidence="4" type="ORF">DPMN_174085</name>
</gene>
<dbReference type="Pfam" id="PF13857">
    <property type="entry name" value="Ank_5"/>
    <property type="match status" value="1"/>
</dbReference>
<evidence type="ECO:0000256" key="3">
    <source>
        <dbReference type="SAM" id="MobiDB-lite"/>
    </source>
</evidence>
<dbReference type="Gene3D" id="1.25.40.20">
    <property type="entry name" value="Ankyrin repeat-containing domain"/>
    <property type="match status" value="2"/>
</dbReference>
<comment type="caution">
    <text evidence="4">The sequence shown here is derived from an EMBL/GenBank/DDBJ whole genome shotgun (WGS) entry which is preliminary data.</text>
</comment>
<dbReference type="Pfam" id="PF12796">
    <property type="entry name" value="Ank_2"/>
    <property type="match status" value="1"/>
</dbReference>
<organism evidence="4 5">
    <name type="scientific">Dreissena polymorpha</name>
    <name type="common">Zebra mussel</name>
    <name type="synonym">Mytilus polymorpha</name>
    <dbReference type="NCBI Taxonomy" id="45954"/>
    <lineage>
        <taxon>Eukaryota</taxon>
        <taxon>Metazoa</taxon>
        <taxon>Spiralia</taxon>
        <taxon>Lophotrochozoa</taxon>
        <taxon>Mollusca</taxon>
        <taxon>Bivalvia</taxon>
        <taxon>Autobranchia</taxon>
        <taxon>Heteroconchia</taxon>
        <taxon>Euheterodonta</taxon>
        <taxon>Imparidentia</taxon>
        <taxon>Neoheterodontei</taxon>
        <taxon>Myida</taxon>
        <taxon>Dreissenoidea</taxon>
        <taxon>Dreissenidae</taxon>
        <taxon>Dreissena</taxon>
    </lineage>
</organism>
<dbReference type="GO" id="GO:0005737">
    <property type="term" value="C:cytoplasm"/>
    <property type="evidence" value="ECO:0007669"/>
    <property type="project" value="TreeGrafter"/>
</dbReference>
<dbReference type="InterPro" id="IPR051226">
    <property type="entry name" value="PP1_Regulatory_Subunit"/>
</dbReference>
<sequence length="279" mass="31831">MIDHSDLVAEINQVEKMTTPERLKHAKKRRAQQLKAFANYEKQLEKDKNKKNKQSQSQKQRSNRKKGGVRFIHNIMLLEAAARNDIEEVRKLLMSGVSPNVTNEDGLTALHQCCIDDSEVMLKLLMEFGANVNSRDSEMWTPLHAAATCGHVHLCKLLIEKGAELLAVNADGNMPYDICEEDVCLDFIETEMAKRGITQEEIDEKRLETERKMLKDLKRIAAEKGNLEYRDKNWATPLHVAAANGYLEVVDFLLNEHVSLEVRDEDGWLPIHAAACWLQ</sequence>
<dbReference type="PANTHER" id="PTHR24179:SF29">
    <property type="entry name" value="LD46604P"/>
    <property type="match status" value="1"/>
</dbReference>
<reference evidence="4" key="2">
    <citation type="submission" date="2020-11" db="EMBL/GenBank/DDBJ databases">
        <authorList>
            <person name="McCartney M.A."/>
            <person name="Auch B."/>
            <person name="Kono T."/>
            <person name="Mallez S."/>
            <person name="Becker A."/>
            <person name="Gohl D.M."/>
            <person name="Silverstein K.A.T."/>
            <person name="Koren S."/>
            <person name="Bechman K.B."/>
            <person name="Herman A."/>
            <person name="Abrahante J.E."/>
            <person name="Garbe J."/>
        </authorList>
    </citation>
    <scope>NUCLEOTIDE SEQUENCE</scope>
    <source>
        <strain evidence="4">Duluth1</strain>
        <tissue evidence="4">Whole animal</tissue>
    </source>
</reference>
<proteinExistence type="predicted"/>